<accession>A0ABM5WER6</accession>
<dbReference type="Proteomes" id="UP000060277">
    <property type="component" value="Chromosome"/>
</dbReference>
<keyword evidence="2" id="KW-1185">Reference proteome</keyword>
<reference evidence="2" key="1">
    <citation type="submission" date="2015-12" db="EMBL/GenBank/DDBJ databases">
        <title>Complete genome sequence of Pandoraea norimbergensis DSM 11628.</title>
        <authorList>
            <person name="Ee R."/>
            <person name="Lim Y.-L."/>
            <person name="Yong D."/>
            <person name="Yin W.-F."/>
            <person name="Chan K.-G."/>
        </authorList>
    </citation>
    <scope>NUCLEOTIDE SEQUENCE [LARGE SCALE GENOMIC DNA]</scope>
    <source>
        <strain evidence="2">DSM 11628</strain>
    </source>
</reference>
<dbReference type="EMBL" id="CP013480">
    <property type="protein sequence ID" value="ALS58702.1"/>
    <property type="molecule type" value="Genomic_DNA"/>
</dbReference>
<proteinExistence type="predicted"/>
<gene>
    <name evidence="1" type="ORF">AT302_01805</name>
</gene>
<organism evidence="1 2">
    <name type="scientific">Pandoraea norimbergensis</name>
    <dbReference type="NCBI Taxonomy" id="93219"/>
    <lineage>
        <taxon>Bacteria</taxon>
        <taxon>Pseudomonadati</taxon>
        <taxon>Pseudomonadota</taxon>
        <taxon>Betaproteobacteria</taxon>
        <taxon>Burkholderiales</taxon>
        <taxon>Burkholderiaceae</taxon>
        <taxon>Pandoraea</taxon>
    </lineage>
</organism>
<sequence length="91" mass="10884">MLGCYARERREAIYSEVEIGLLWPSLMFRMLETFRIQELQYLRTTHYALRTTHYALRTTHYALPVTLRLNWSWSGIEAFDTRPGADKQRSE</sequence>
<protein>
    <submittedName>
        <fullName evidence="1">Uncharacterized protein</fullName>
    </submittedName>
</protein>
<name>A0ABM5WER6_9BURK</name>
<evidence type="ECO:0000313" key="2">
    <source>
        <dbReference type="Proteomes" id="UP000060277"/>
    </source>
</evidence>
<evidence type="ECO:0000313" key="1">
    <source>
        <dbReference type="EMBL" id="ALS58702.1"/>
    </source>
</evidence>